<organism evidence="3 4">
    <name type="scientific">Pantoea rwandensis</name>
    <dbReference type="NCBI Taxonomy" id="1076550"/>
    <lineage>
        <taxon>Bacteria</taxon>
        <taxon>Pseudomonadati</taxon>
        <taxon>Pseudomonadota</taxon>
        <taxon>Gammaproteobacteria</taxon>
        <taxon>Enterobacterales</taxon>
        <taxon>Erwiniaceae</taxon>
        <taxon>Pantoea</taxon>
    </lineage>
</organism>
<accession>A0ABM5RKW4</accession>
<dbReference type="RefSeq" id="WP_038647240.1">
    <property type="nucleotide sequence ID" value="NZ_CP009454.1"/>
</dbReference>
<evidence type="ECO:0000259" key="1">
    <source>
        <dbReference type="Pfam" id="PF18426"/>
    </source>
</evidence>
<evidence type="ECO:0000313" key="3">
    <source>
        <dbReference type="EMBL" id="AIR86448.1"/>
    </source>
</evidence>
<dbReference type="EMBL" id="CP009454">
    <property type="protein sequence ID" value="AIR86448.1"/>
    <property type="molecule type" value="Genomic_DNA"/>
</dbReference>
<proteinExistence type="predicted"/>
<dbReference type="Pfam" id="PF18426">
    <property type="entry name" value="Tli4_C"/>
    <property type="match status" value="1"/>
</dbReference>
<gene>
    <name evidence="3" type="ORF">LH22_13650</name>
</gene>
<evidence type="ECO:0000313" key="4">
    <source>
        <dbReference type="Proteomes" id="UP000029495"/>
    </source>
</evidence>
<protein>
    <recommendedName>
        <fullName evidence="5">Tle cognate immunity protein 4 C-terminal domain-containing protein</fullName>
    </recommendedName>
</protein>
<sequence>MSIKKLIITLVLLATSFAGWYGYRWMPPRVSLTTEEHNNVTHFLQGMTTRCLGRYLIDLPDTFATSSDQVIAYVNKSPLNYKRIYPPAFKQKIRLREIELSATKTLRPQDMPFLKAIHSLPDGIQGVIFERNESTQIPDASRILEAHLYTNGVAVEITMEADNGLSSRYDEERKQTPEIYGNTVPQKLIELTKLLKRISGRKENDIPNIPGFCLPELFIKDGDSKQKERYGFLYKSPEFPALDFDFDSDNYIASDDSLLERSAMMERNIKRAEGNTIASGRCNINGLYAEQWLAKGLLSDTYGEKALRFVINFNEKTASPKHPMLSLTFLQQGLEGEGRLTEAEAVSIWQQITDTIRIRPNAIAK</sequence>
<feature type="domain" description="Tle cognate immunity protein 4 C-terminal" evidence="1">
    <location>
        <begin position="205"/>
        <end position="361"/>
    </location>
</feature>
<dbReference type="Pfam" id="PF18443">
    <property type="entry name" value="Tli4_N"/>
    <property type="match status" value="1"/>
</dbReference>
<dbReference type="InterPro" id="IPR041290">
    <property type="entry name" value="Tli4_C"/>
</dbReference>
<name>A0ABM5RKW4_9GAMM</name>
<feature type="domain" description="Tle cognate immunity protein 4 N-terminal" evidence="2">
    <location>
        <begin position="48"/>
        <end position="201"/>
    </location>
</feature>
<reference evidence="3 4" key="1">
    <citation type="submission" date="2014-09" db="EMBL/GenBank/DDBJ databases">
        <authorList>
            <person name="Chan K.-G."/>
        </authorList>
    </citation>
    <scope>NUCLEOTIDE SEQUENCE [LARGE SCALE GENOMIC DNA]</scope>
    <source>
        <strain evidence="3 4">ND04</strain>
    </source>
</reference>
<keyword evidence="4" id="KW-1185">Reference proteome</keyword>
<evidence type="ECO:0000259" key="2">
    <source>
        <dbReference type="Pfam" id="PF18443"/>
    </source>
</evidence>
<dbReference type="Proteomes" id="UP000029495">
    <property type="component" value="Chromosome"/>
</dbReference>
<evidence type="ECO:0008006" key="5">
    <source>
        <dbReference type="Google" id="ProtNLM"/>
    </source>
</evidence>
<dbReference type="InterPro" id="IPR040761">
    <property type="entry name" value="Tli4_N"/>
</dbReference>